<evidence type="ECO:0000256" key="1">
    <source>
        <dbReference type="ARBA" id="ARBA00023117"/>
    </source>
</evidence>
<dbReference type="PROSITE" id="PS50014">
    <property type="entry name" value="BROMODOMAIN_2"/>
    <property type="match status" value="2"/>
</dbReference>
<dbReference type="PANTHER" id="PTHR16266">
    <property type="entry name" value="WD REPEAT DOMAIN 9"/>
    <property type="match status" value="1"/>
</dbReference>
<dbReference type="InterPro" id="IPR001487">
    <property type="entry name" value="Bromodomain"/>
</dbReference>
<feature type="compositionally biased region" description="Basic residues" evidence="4">
    <location>
        <begin position="859"/>
        <end position="868"/>
    </location>
</feature>
<keyword evidence="7" id="KW-1185">Reference proteome</keyword>
<dbReference type="PROSITE" id="PS50082">
    <property type="entry name" value="WD_REPEATS_2"/>
    <property type="match status" value="4"/>
</dbReference>
<organism evidence="6 7">
    <name type="scientific">Mesocestoides corti</name>
    <name type="common">Flatworm</name>
    <dbReference type="NCBI Taxonomy" id="53468"/>
    <lineage>
        <taxon>Eukaryota</taxon>
        <taxon>Metazoa</taxon>
        <taxon>Spiralia</taxon>
        <taxon>Lophotrochozoa</taxon>
        <taxon>Platyhelminthes</taxon>
        <taxon>Cestoda</taxon>
        <taxon>Eucestoda</taxon>
        <taxon>Cyclophyllidea</taxon>
        <taxon>Mesocestoididae</taxon>
        <taxon>Mesocestoides</taxon>
    </lineage>
</organism>
<feature type="repeat" description="WD" evidence="3">
    <location>
        <begin position="416"/>
        <end position="458"/>
    </location>
</feature>
<name>A0A0R3UHK1_MESCO</name>
<dbReference type="InterPro" id="IPR001680">
    <property type="entry name" value="WD40_rpt"/>
</dbReference>
<dbReference type="STRING" id="53468.A0A0R3UHK1"/>
<feature type="region of interest" description="Disordered" evidence="4">
    <location>
        <begin position="605"/>
        <end position="628"/>
    </location>
</feature>
<gene>
    <name evidence="6" type="ORF">MCOS_LOCUS6829</name>
</gene>
<feature type="repeat" description="WD" evidence="3">
    <location>
        <begin position="283"/>
        <end position="308"/>
    </location>
</feature>
<dbReference type="InterPro" id="IPR015943">
    <property type="entry name" value="WD40/YVTN_repeat-like_dom_sf"/>
</dbReference>
<dbReference type="OrthoDB" id="538223at2759"/>
<dbReference type="GO" id="GO:0007010">
    <property type="term" value="P:cytoskeleton organization"/>
    <property type="evidence" value="ECO:0007669"/>
    <property type="project" value="TreeGrafter"/>
</dbReference>
<dbReference type="SUPFAM" id="SSF50978">
    <property type="entry name" value="WD40 repeat-like"/>
    <property type="match status" value="1"/>
</dbReference>
<keyword evidence="3" id="KW-0853">WD repeat</keyword>
<feature type="domain" description="Bromo" evidence="5">
    <location>
        <begin position="1379"/>
        <end position="1449"/>
    </location>
</feature>
<feature type="compositionally biased region" description="Acidic residues" evidence="4">
    <location>
        <begin position="1885"/>
        <end position="1901"/>
    </location>
</feature>
<evidence type="ECO:0000313" key="7">
    <source>
        <dbReference type="Proteomes" id="UP000267029"/>
    </source>
</evidence>
<dbReference type="SMART" id="SM00297">
    <property type="entry name" value="BROMO"/>
    <property type="match status" value="2"/>
</dbReference>
<dbReference type="SMART" id="SM00320">
    <property type="entry name" value="WD40"/>
    <property type="match status" value="6"/>
</dbReference>
<feature type="region of interest" description="Disordered" evidence="4">
    <location>
        <begin position="1734"/>
        <end position="1901"/>
    </location>
</feature>
<evidence type="ECO:0000259" key="5">
    <source>
        <dbReference type="PROSITE" id="PS50014"/>
    </source>
</evidence>
<evidence type="ECO:0000256" key="4">
    <source>
        <dbReference type="SAM" id="MobiDB-lite"/>
    </source>
</evidence>
<evidence type="ECO:0000256" key="3">
    <source>
        <dbReference type="PROSITE-ProRule" id="PRU00221"/>
    </source>
</evidence>
<dbReference type="GO" id="GO:0006357">
    <property type="term" value="P:regulation of transcription by RNA polymerase II"/>
    <property type="evidence" value="ECO:0007669"/>
    <property type="project" value="TreeGrafter"/>
</dbReference>
<feature type="compositionally biased region" description="Polar residues" evidence="4">
    <location>
        <begin position="1811"/>
        <end position="1821"/>
    </location>
</feature>
<feature type="compositionally biased region" description="Basic and acidic residues" evidence="4">
    <location>
        <begin position="1761"/>
        <end position="1775"/>
    </location>
</feature>
<feature type="repeat" description="WD" evidence="3">
    <location>
        <begin position="57"/>
        <end position="92"/>
    </location>
</feature>
<feature type="region of interest" description="Disordered" evidence="4">
    <location>
        <begin position="832"/>
        <end position="870"/>
    </location>
</feature>
<dbReference type="PANTHER" id="PTHR16266:SF17">
    <property type="entry name" value="BRWD3"/>
    <property type="match status" value="1"/>
</dbReference>
<feature type="domain" description="Bromo" evidence="5">
    <location>
        <begin position="1596"/>
        <end position="1673"/>
    </location>
</feature>
<feature type="region of interest" description="Disordered" evidence="4">
    <location>
        <begin position="1096"/>
        <end position="1140"/>
    </location>
</feature>
<dbReference type="EMBL" id="UXSR01005299">
    <property type="protein sequence ID" value="VDD80826.1"/>
    <property type="molecule type" value="Genomic_DNA"/>
</dbReference>
<dbReference type="Gene3D" id="1.20.920.10">
    <property type="entry name" value="Bromodomain-like"/>
    <property type="match status" value="2"/>
</dbReference>
<sequence>MFLGAEKASRNPDIAQFFATLGLARGSSKCFLRNNSPGFTNRLCQSSYYKTTLRQHVLAHRSAIYCLKYDRRSEYLISASDDYTIKIWALQSSDGNLCTPFLRHTLRGHLAEIIEVDVSIDNHLLVSVDADCALVIWCLRSGQPLVSFRGSRRNRVVSGLSFIPILSPPPPPSGSPAERSGWLLVSSYGCGLHFIRYTHTLVGEEERLRRGEDTFITTCCSLKLHPTITFPTNESDSGPRNNSFAVVLDVSPGGHYVALGCSDHVVRLFTFSEDGQPTSAGTLLAHEDSVNSVSFSNSGLQLATGSADAGSCWLWNLKAGSWVGTELKLRKRSTYPEDALNLFHIYPNEVTMGVTLGHIDFDGDCFGNDLSSSLPRPKSRPCILRWSRNDTYLIVCLKSGSVHVFDGKTGEFVSVLTGHEGAVFAVATSPLSDEILATGGADGRFYIWRLEERSSSVVFFYRYPAPQVTTDLGITWLQSTSLEVPLPQATGAGPAVDDDDERRRLRSAFSVESGVQTQRITCCIASPGADGPGFFVATKAGVISLFAPNLDIDAKPRLVNDGPPPYEEQFLHWEMDNAAAREVRTPSSAAQSSAGSVALTLGSPAASQSFGLRPPTPPQPDQQQSSSSQVFFQPPEGVLFQLVHEPSGVPFSRLPPGYLTSLRSCAYPPGRQRAQVPGRHSNSLLDAQPTLTLDDSMFTLHRCIYFSRCFSAFSRTPCIYPRLQIFILIQLPLSNCRCCYLPSDCITVSRHLRLGDFSIFVYWIFVIPDGEEVVVDDIQFCADVPPSYTYPLPVRTAKAPIPGKHYFWRCHWLSGEADLIRPLSSLDLECSTSSTRQENDEERTGDRVLRSNVGASIRRSARQRRRRERQNQLSFVTQIEAMRTLRRARRSERLRRFLRQQGQGEEPSTPTTTGPEESNNADDDLETRLSIIEEAGVPSTPPPSNTREQIKQQLICSIDYVASHRVTLPLLHPPPNGFHGTSGQTEASNVSTGPEVLPWSGPYIDWLSITQPRASPYVPQLGDRLVYIARGHKEYLSRAWQDGSVPDIDEVNAEGGQLSSRRLPLPWEVNPGLPGYLCCRVSEMAVHFMRITNESSSRRVHTGASSSSTRRHRQAPATVTGRLRRSPIRAPPLQTEDSGDTTADSFVRLVSLRLAVDDDQPYTSLGGVGSQESSTPREVFVRYHDVDGVLDFLILRSVFDEAITRNWIAGDVFICPVDDIWWRGRVLQDSSSLSDSTSSAFDPWLSVRVRWLENWETGSTDEPLLPSSFSGDLVETVEEWDRARTDANVVTYSDRLSPWDMHPWDARLPISDGPTSTLSASYMHSAEVRIPVHRLTRLFGSRGAQSLVASNPGPSTSTAQPPTFGDVIEQMKVVLDKLMSLNAASAFNWPVDLAAFPNYIVVNPHLVDLLFIRHRLENLFYRQSDAILFDIEQIYANAVRYNEPQSLIVHQAQLITSLALQAMSSPSLTWEKLLEYYIAAVRLNPQLDPTIDVSQNSSSSTVPAMEDLEVGLGSDSPRSPTLKRLRPLDLPISVSSPKRDSLVDVEPRRSGESYCLRSLALPPPLQPPVSDDDDNDNADDSLNWRKVCEKLLDELLRHRRSLFFREPVNVDQYTNYAEIIENPMDLASVQSRLRPHPRQANANLYTSPRQFLQDLELIVSNSLLFNSNVDAQVKLPPPSSTYPSPVYSDTRWLSRWITKVATRRLALFLGNESPPAGPSTQPSVGADVRRRRMRRLRHPSRAPSSYVPRFSRSLRSSSEAVRSRPAEPHGWEHGARRTSGGEAPQPGRRTLRAQASGLVVSSGDSAATLPNYATSALPTRTSSLASRRPRRKRILRLSAREGQRNAGAVGGPRRSTRRRSHHQQTTSRPRRSAASAVRHYFENEMVNESDQDEENEEQYSS</sequence>
<dbReference type="PROSITE" id="PS50294">
    <property type="entry name" value="WD_REPEATS_REGION"/>
    <property type="match status" value="2"/>
</dbReference>
<dbReference type="Proteomes" id="UP000267029">
    <property type="component" value="Unassembled WGS sequence"/>
</dbReference>
<dbReference type="GO" id="GO:0005634">
    <property type="term" value="C:nucleus"/>
    <property type="evidence" value="ECO:0007669"/>
    <property type="project" value="TreeGrafter"/>
</dbReference>
<dbReference type="CDD" id="cd04369">
    <property type="entry name" value="Bromodomain"/>
    <property type="match status" value="1"/>
</dbReference>
<keyword evidence="1 2" id="KW-0103">Bromodomain</keyword>
<protein>
    <recommendedName>
        <fullName evidence="5">Bromo domain-containing protein</fullName>
    </recommendedName>
</protein>
<dbReference type="InterPro" id="IPR036427">
    <property type="entry name" value="Bromodomain-like_sf"/>
</dbReference>
<feature type="region of interest" description="Disordered" evidence="4">
    <location>
        <begin position="897"/>
        <end position="922"/>
    </location>
</feature>
<dbReference type="SUPFAM" id="SSF47370">
    <property type="entry name" value="Bromodomain"/>
    <property type="match status" value="2"/>
</dbReference>
<accession>A0A0R3UHK1</accession>
<feature type="compositionally biased region" description="Low complexity" evidence="4">
    <location>
        <begin position="899"/>
        <end position="918"/>
    </location>
</feature>
<dbReference type="InterPro" id="IPR036322">
    <property type="entry name" value="WD40_repeat_dom_sf"/>
</dbReference>
<dbReference type="Pfam" id="PF00400">
    <property type="entry name" value="WD40"/>
    <property type="match status" value="4"/>
</dbReference>
<dbReference type="Pfam" id="PF00439">
    <property type="entry name" value="Bromodomain"/>
    <property type="match status" value="2"/>
</dbReference>
<feature type="compositionally biased region" description="Low complexity" evidence="4">
    <location>
        <begin position="1863"/>
        <end position="1876"/>
    </location>
</feature>
<feature type="repeat" description="WD" evidence="3">
    <location>
        <begin position="106"/>
        <end position="147"/>
    </location>
</feature>
<evidence type="ECO:0000256" key="2">
    <source>
        <dbReference type="PROSITE-ProRule" id="PRU00035"/>
    </source>
</evidence>
<feature type="region of interest" description="Disordered" evidence="4">
    <location>
        <begin position="1558"/>
        <end position="1578"/>
    </location>
</feature>
<dbReference type="GO" id="GO:0008360">
    <property type="term" value="P:regulation of cell shape"/>
    <property type="evidence" value="ECO:0007669"/>
    <property type="project" value="TreeGrafter"/>
</dbReference>
<reference evidence="6 7" key="1">
    <citation type="submission" date="2018-10" db="EMBL/GenBank/DDBJ databases">
        <authorList>
            <consortium name="Pathogen Informatics"/>
        </authorList>
    </citation>
    <scope>NUCLEOTIDE SEQUENCE [LARGE SCALE GENOMIC DNA]</scope>
</reference>
<dbReference type="InterPro" id="IPR057451">
    <property type="entry name" value="BRWD/PHIP_AD"/>
</dbReference>
<dbReference type="Gene3D" id="2.130.10.10">
    <property type="entry name" value="YVTN repeat-like/Quinoprotein amine dehydrogenase"/>
    <property type="match status" value="3"/>
</dbReference>
<dbReference type="InterPro" id="IPR052060">
    <property type="entry name" value="Bromo_WD_repeat"/>
</dbReference>
<proteinExistence type="predicted"/>
<dbReference type="Pfam" id="PF25313">
    <property type="entry name" value="BRWD_AD"/>
    <property type="match status" value="1"/>
</dbReference>
<evidence type="ECO:0000313" key="6">
    <source>
        <dbReference type="EMBL" id="VDD80826.1"/>
    </source>
</evidence>